<dbReference type="Gene3D" id="1.10.10.10">
    <property type="entry name" value="Winged helix-like DNA-binding domain superfamily/Winged helix DNA-binding domain"/>
    <property type="match status" value="1"/>
</dbReference>
<evidence type="ECO:0000259" key="2">
    <source>
        <dbReference type="SMART" id="SM00418"/>
    </source>
</evidence>
<dbReference type="EMBL" id="RHLK01000003">
    <property type="protein sequence ID" value="MVO99559.1"/>
    <property type="molecule type" value="Genomic_DNA"/>
</dbReference>
<keyword evidence="1" id="KW-0238">DNA-binding</keyword>
<keyword evidence="4" id="KW-1185">Reference proteome</keyword>
<dbReference type="GO" id="GO:0003677">
    <property type="term" value="F:DNA binding"/>
    <property type="evidence" value="ECO:0007669"/>
    <property type="project" value="UniProtKB-KW"/>
</dbReference>
<name>A0A7X3JZ20_9BACL</name>
<dbReference type="Proteomes" id="UP000490800">
    <property type="component" value="Unassembled WGS sequence"/>
</dbReference>
<gene>
    <name evidence="3" type="ORF">EDM21_08460</name>
</gene>
<accession>A0A7X3JZ20</accession>
<evidence type="ECO:0000313" key="3">
    <source>
        <dbReference type="EMBL" id="MVO99559.1"/>
    </source>
</evidence>
<evidence type="ECO:0000313" key="4">
    <source>
        <dbReference type="Proteomes" id="UP000490800"/>
    </source>
</evidence>
<dbReference type="SUPFAM" id="SSF46785">
    <property type="entry name" value="Winged helix' DNA-binding domain"/>
    <property type="match status" value="1"/>
</dbReference>
<evidence type="ECO:0000256" key="1">
    <source>
        <dbReference type="ARBA" id="ARBA00023125"/>
    </source>
</evidence>
<dbReference type="InterPro" id="IPR001845">
    <property type="entry name" value="HTH_ArsR_DNA-bd_dom"/>
</dbReference>
<dbReference type="AlphaFoldDB" id="A0A7X3JZ20"/>
<proteinExistence type="predicted"/>
<comment type="caution">
    <text evidence="3">The sequence shown here is derived from an EMBL/GenBank/DDBJ whole genome shotgun (WGS) entry which is preliminary data.</text>
</comment>
<dbReference type="RefSeq" id="WP_157334581.1">
    <property type="nucleotide sequence ID" value="NZ_RHLK01000003.1"/>
</dbReference>
<dbReference type="CDD" id="cd00090">
    <property type="entry name" value="HTH_ARSR"/>
    <property type="match status" value="1"/>
</dbReference>
<reference evidence="3 4" key="1">
    <citation type="journal article" date="2019" name="Microorganisms">
        <title>Paenibacillus lutrae sp. nov., A Chitinolytic Species Isolated from A River Otter in Castril Natural Park, Granada, Spain.</title>
        <authorList>
            <person name="Rodriguez M."/>
            <person name="Reina J.C."/>
            <person name="Bejar V."/>
            <person name="Llamas I."/>
        </authorList>
    </citation>
    <scope>NUCLEOTIDE SEQUENCE [LARGE SCALE GENOMIC DNA]</scope>
    <source>
        <strain evidence="3 4">N10</strain>
    </source>
</reference>
<feature type="domain" description="HTH arsR-type" evidence="2">
    <location>
        <begin position="11"/>
        <end position="89"/>
    </location>
</feature>
<dbReference type="InterPro" id="IPR036390">
    <property type="entry name" value="WH_DNA-bd_sf"/>
</dbReference>
<dbReference type="SMART" id="SM00418">
    <property type="entry name" value="HTH_ARSR"/>
    <property type="match status" value="1"/>
</dbReference>
<dbReference type="PANTHER" id="PTHR38600:SF1">
    <property type="entry name" value="TRANSCRIPTIONAL REGULATORY PROTEIN"/>
    <property type="match status" value="1"/>
</dbReference>
<dbReference type="InterPro" id="IPR011991">
    <property type="entry name" value="ArsR-like_HTH"/>
</dbReference>
<dbReference type="InterPro" id="IPR036388">
    <property type="entry name" value="WH-like_DNA-bd_sf"/>
</dbReference>
<protein>
    <submittedName>
        <fullName evidence="3">ArsR family transcriptional regulator</fullName>
    </submittedName>
</protein>
<dbReference type="PANTHER" id="PTHR38600">
    <property type="entry name" value="TRANSCRIPTIONAL REGULATORY PROTEIN"/>
    <property type="match status" value="1"/>
</dbReference>
<dbReference type="OrthoDB" id="9781958at2"/>
<sequence length="306" mass="34226">MDLQVNERNLPLFEALASQTRIKMIELLRYENLNIKEMSLKLGISSAIVTKHVHQLEEAGVITTQLMAGKRGMQKQCSLRLDRVTLLFKPDNGSGEWQPPAQDHYTVSIPVGQYSAYQVKPTCGLASGNKLIGMRDDPRYFAEPEHVKAQHLWFASGYVEYRIPNYLAGKLPVKSIRISLEICSEAPGYEENWPSDITFYVNDTAVCNWTSPGDFGSVRGKLTPAWWEPGSTQHGLLKTLLVTTDGTFMDGIQLSPVTVQDLAIAPAEEIRFRIGSCEDAKHPGGVSLFGRQFGNYEQDIEVKITY</sequence>
<organism evidence="3 4">
    <name type="scientific">Paenibacillus lutrae</name>
    <dbReference type="NCBI Taxonomy" id="2078573"/>
    <lineage>
        <taxon>Bacteria</taxon>
        <taxon>Bacillati</taxon>
        <taxon>Bacillota</taxon>
        <taxon>Bacilli</taxon>
        <taxon>Bacillales</taxon>
        <taxon>Paenibacillaceae</taxon>
        <taxon>Paenibacillus</taxon>
    </lineage>
</organism>
<dbReference type="GO" id="GO:0003700">
    <property type="term" value="F:DNA-binding transcription factor activity"/>
    <property type="evidence" value="ECO:0007669"/>
    <property type="project" value="InterPro"/>
</dbReference>